<dbReference type="Gene3D" id="3.30.470.20">
    <property type="entry name" value="ATP-grasp fold, B domain"/>
    <property type="match status" value="1"/>
</dbReference>
<evidence type="ECO:0000313" key="4">
    <source>
        <dbReference type="EMBL" id="BAA81784.1"/>
    </source>
</evidence>
<name>Q9WWQ4_ALTSP</name>
<protein>
    <submittedName>
        <fullName evidence="4">Orf1, orf2, orf3, mstI, orf5, orf6, orf7 genes, partial and</fullName>
    </submittedName>
</protein>
<evidence type="ECO:0000259" key="3">
    <source>
        <dbReference type="PROSITE" id="PS50975"/>
    </source>
</evidence>
<dbReference type="GO" id="GO:0005737">
    <property type="term" value="C:cytoplasm"/>
    <property type="evidence" value="ECO:0007669"/>
    <property type="project" value="TreeGrafter"/>
</dbReference>
<dbReference type="EMBL" id="AB011418">
    <property type="protein sequence ID" value="BAA81784.1"/>
    <property type="molecule type" value="Genomic_DNA"/>
</dbReference>
<reference evidence="4" key="1">
    <citation type="submission" date="1998-02" db="EMBL/GenBank/DDBJ databases">
        <title>Cloning and nucleotide sequence of the gene encoding a serine proteinase inhibitor named marinostatin from a marine bacterium, Alteromonas sp. strain B-10-31.</title>
        <authorList>
            <person name="Miyamoto K."/>
            <person name="Tsujibo H."/>
            <person name="Hikita Y."/>
            <person name="Tanaka K."/>
            <person name="Miyamoto S."/>
            <person name="Hishimoto M."/>
            <person name="Imada C."/>
            <person name="Kamei K."/>
            <person name="Hara S."/>
            <person name="Inamori Y."/>
        </authorList>
    </citation>
    <scope>NUCLEOTIDE SEQUENCE</scope>
    <source>
        <strain evidence="4">B-10-31</strain>
    </source>
</reference>
<dbReference type="InterPro" id="IPR013651">
    <property type="entry name" value="ATP-grasp_RimK-type"/>
</dbReference>
<dbReference type="Pfam" id="PF08443">
    <property type="entry name" value="RimK"/>
    <property type="match status" value="1"/>
</dbReference>
<sequence>MDLQYKRACMDESKRTLLGFMDSLDVFKMDDYWHVRRASNKELQLILARNAGLHVPDTLITNQPEAVKVFFQKHNGEVVTKMQAAFSVWRGSQEQVVFTSKLEASHLAELDGLALSPMIFQEKIDKELEMRVTIVGNKVFTAAIDPKIHDDMECDWRRQGLEMMDKWFIYDLPSQIAQQLLTLTRSLNLNYGAVDLILDKKGQYHFLEINPCGEFFWLDHFAGLDICQEIARLLYEGVA</sequence>
<evidence type="ECO:0000256" key="1">
    <source>
        <dbReference type="ARBA" id="ARBA00023211"/>
    </source>
</evidence>
<feature type="domain" description="ATP-grasp" evidence="3">
    <location>
        <begin position="45"/>
        <end position="235"/>
    </location>
</feature>
<dbReference type="GO" id="GO:0005524">
    <property type="term" value="F:ATP binding"/>
    <property type="evidence" value="ECO:0007669"/>
    <property type="project" value="UniProtKB-UniRule"/>
</dbReference>
<dbReference type="GO" id="GO:0046872">
    <property type="term" value="F:metal ion binding"/>
    <property type="evidence" value="ECO:0007669"/>
    <property type="project" value="InterPro"/>
</dbReference>
<dbReference type="SUPFAM" id="SSF56059">
    <property type="entry name" value="Glutathione synthetase ATP-binding domain-like"/>
    <property type="match status" value="1"/>
</dbReference>
<dbReference type="GO" id="GO:0018169">
    <property type="term" value="F:ribosomal S6-glutamic acid ligase activity"/>
    <property type="evidence" value="ECO:0007669"/>
    <property type="project" value="TreeGrafter"/>
</dbReference>
<dbReference type="AlphaFoldDB" id="Q9WWQ4"/>
<dbReference type="PANTHER" id="PTHR21621:SF0">
    <property type="entry name" value="BETA-CITRYLGLUTAMATE SYNTHASE B-RELATED"/>
    <property type="match status" value="1"/>
</dbReference>
<keyword evidence="2" id="KW-0067">ATP-binding</keyword>
<proteinExistence type="predicted"/>
<dbReference type="PROSITE" id="PS50975">
    <property type="entry name" value="ATP_GRASP"/>
    <property type="match status" value="1"/>
</dbReference>
<dbReference type="InterPro" id="IPR011761">
    <property type="entry name" value="ATP-grasp"/>
</dbReference>
<keyword evidence="1" id="KW-0464">Manganese</keyword>
<keyword evidence="2" id="KW-0547">Nucleotide-binding</keyword>
<evidence type="ECO:0000256" key="2">
    <source>
        <dbReference type="PROSITE-ProRule" id="PRU00409"/>
    </source>
</evidence>
<dbReference type="PANTHER" id="PTHR21621">
    <property type="entry name" value="RIBOSOMAL PROTEIN S6 MODIFICATION PROTEIN"/>
    <property type="match status" value="1"/>
</dbReference>
<organism evidence="4">
    <name type="scientific">Alteromonas sp. (strain B-10-31)</name>
    <dbReference type="NCBI Taxonomy" id="29456"/>
    <lineage>
        <taxon>Bacteria</taxon>
        <taxon>Pseudomonadati</taxon>
        <taxon>Pseudomonadota</taxon>
        <taxon>Gammaproteobacteria</taxon>
        <taxon>Alteromonadales</taxon>
        <taxon>Alteromonadaceae</taxon>
        <taxon>Alteromonas/Salinimonas group</taxon>
        <taxon>Alteromonas</taxon>
    </lineage>
</organism>
<accession>Q9WWQ4</accession>
<dbReference type="GO" id="GO:0009432">
    <property type="term" value="P:SOS response"/>
    <property type="evidence" value="ECO:0007669"/>
    <property type="project" value="TreeGrafter"/>
</dbReference>